<dbReference type="InterPro" id="IPR002401">
    <property type="entry name" value="Cyt_P450_E_grp-I"/>
</dbReference>
<keyword evidence="7 13" id="KW-1133">Transmembrane helix</keyword>
<keyword evidence="5 13" id="KW-0812">Transmembrane</keyword>
<dbReference type="GO" id="GO:0020037">
    <property type="term" value="F:heme binding"/>
    <property type="evidence" value="ECO:0007669"/>
    <property type="project" value="InterPro"/>
</dbReference>
<dbReference type="AlphaFoldDB" id="A0A178ERU7"/>
<evidence type="ECO:0000256" key="12">
    <source>
        <dbReference type="PIRSR" id="PIRSR602401-1"/>
    </source>
</evidence>
<evidence type="ECO:0000256" key="10">
    <source>
        <dbReference type="ARBA" id="ARBA00023033"/>
    </source>
</evidence>
<dbReference type="PRINTS" id="PR00385">
    <property type="entry name" value="P450"/>
</dbReference>
<organism evidence="14 15">
    <name type="scientific">Trichophyton rubrum</name>
    <name type="common">Athlete's foot fungus</name>
    <name type="synonym">Epidermophyton rubrum</name>
    <dbReference type="NCBI Taxonomy" id="5551"/>
    <lineage>
        <taxon>Eukaryota</taxon>
        <taxon>Fungi</taxon>
        <taxon>Dikarya</taxon>
        <taxon>Ascomycota</taxon>
        <taxon>Pezizomycotina</taxon>
        <taxon>Eurotiomycetes</taxon>
        <taxon>Eurotiomycetidae</taxon>
        <taxon>Onygenales</taxon>
        <taxon>Arthrodermataceae</taxon>
        <taxon>Trichophyton</taxon>
    </lineage>
</organism>
<reference evidence="14 15" key="1">
    <citation type="submission" date="2016-05" db="EMBL/GenBank/DDBJ databases">
        <title>Genome sequencing of Trichophyton rubrum CMCC(F)T1i isolated from hair.</title>
        <authorList>
            <person name="Zhan P."/>
            <person name="Tao Y."/>
            <person name="Liu W."/>
        </authorList>
    </citation>
    <scope>NUCLEOTIDE SEQUENCE [LARGE SCALE GENOMIC DNA]</scope>
    <source>
        <strain evidence="15">CMCC(F)T1i</strain>
    </source>
</reference>
<dbReference type="FunFam" id="1.10.630.10:FF:000069">
    <property type="entry name" value="Cytochrome P450, putative (Eurofung)"/>
    <property type="match status" value="1"/>
</dbReference>
<evidence type="ECO:0000256" key="13">
    <source>
        <dbReference type="SAM" id="Phobius"/>
    </source>
</evidence>
<evidence type="ECO:0000256" key="7">
    <source>
        <dbReference type="ARBA" id="ARBA00022989"/>
    </source>
</evidence>
<comment type="similarity">
    <text evidence="3">Belongs to the cytochrome P450 family.</text>
</comment>
<dbReference type="InterPro" id="IPR017972">
    <property type="entry name" value="Cyt_P450_CS"/>
</dbReference>
<dbReference type="EMBL" id="LHPM01000018">
    <property type="protein sequence ID" value="OAL62724.1"/>
    <property type="molecule type" value="Genomic_DNA"/>
</dbReference>
<dbReference type="VEuPathDB" id="FungiDB:TERG_01352"/>
<dbReference type="Gene3D" id="1.10.630.10">
    <property type="entry name" value="Cytochrome P450"/>
    <property type="match status" value="1"/>
</dbReference>
<dbReference type="InterPro" id="IPR001128">
    <property type="entry name" value="Cyt_P450"/>
</dbReference>
<evidence type="ECO:0000256" key="4">
    <source>
        <dbReference type="ARBA" id="ARBA00022617"/>
    </source>
</evidence>
<keyword evidence="4 12" id="KW-0349">Heme</keyword>
<evidence type="ECO:0000313" key="15">
    <source>
        <dbReference type="Proteomes" id="UP000243015"/>
    </source>
</evidence>
<dbReference type="PRINTS" id="PR00463">
    <property type="entry name" value="EP450I"/>
</dbReference>
<dbReference type="VEuPathDB" id="FungiDB:TERG_01353"/>
<evidence type="ECO:0000256" key="1">
    <source>
        <dbReference type="ARBA" id="ARBA00001971"/>
    </source>
</evidence>
<keyword evidence="8" id="KW-0560">Oxidoreductase</keyword>
<dbReference type="Proteomes" id="UP000243015">
    <property type="component" value="Unassembled WGS sequence"/>
</dbReference>
<evidence type="ECO:0000256" key="8">
    <source>
        <dbReference type="ARBA" id="ARBA00023002"/>
    </source>
</evidence>
<proteinExistence type="inferred from homology"/>
<dbReference type="GO" id="GO:0004497">
    <property type="term" value="F:monooxygenase activity"/>
    <property type="evidence" value="ECO:0007669"/>
    <property type="project" value="UniProtKB-KW"/>
</dbReference>
<dbReference type="PROSITE" id="PS00086">
    <property type="entry name" value="CYTOCHROME_P450"/>
    <property type="match status" value="1"/>
</dbReference>
<evidence type="ECO:0000256" key="3">
    <source>
        <dbReference type="ARBA" id="ARBA00010617"/>
    </source>
</evidence>
<gene>
    <name evidence="14" type="ORF">A7C99_5108</name>
</gene>
<dbReference type="InterPro" id="IPR036396">
    <property type="entry name" value="Cyt_P450_sf"/>
</dbReference>
<evidence type="ECO:0008006" key="16">
    <source>
        <dbReference type="Google" id="ProtNLM"/>
    </source>
</evidence>
<name>A0A178ERU7_TRIRU</name>
<feature type="binding site" description="axial binding residue" evidence="12">
    <location>
        <position position="476"/>
    </location>
    <ligand>
        <name>heme</name>
        <dbReference type="ChEBI" id="CHEBI:30413"/>
    </ligand>
    <ligandPart>
        <name>Fe</name>
        <dbReference type="ChEBI" id="CHEBI:18248"/>
    </ligandPart>
</feature>
<keyword evidence="11 13" id="KW-0472">Membrane</keyword>
<dbReference type="GO" id="GO:0016020">
    <property type="term" value="C:membrane"/>
    <property type="evidence" value="ECO:0007669"/>
    <property type="project" value="UniProtKB-SubCell"/>
</dbReference>
<dbReference type="Pfam" id="PF00067">
    <property type="entry name" value="p450"/>
    <property type="match status" value="1"/>
</dbReference>
<dbReference type="PANTHER" id="PTHR24305:SF157">
    <property type="entry name" value="N-ACETYLTRYPTOPHAN 6-HYDROXYLASE IVOC-RELATED"/>
    <property type="match status" value="1"/>
</dbReference>
<evidence type="ECO:0000313" key="14">
    <source>
        <dbReference type="EMBL" id="OAL62724.1"/>
    </source>
</evidence>
<dbReference type="SUPFAM" id="SSF48264">
    <property type="entry name" value="Cytochrome P450"/>
    <property type="match status" value="1"/>
</dbReference>
<comment type="subcellular location">
    <subcellularLocation>
        <location evidence="2">Membrane</location>
        <topology evidence="2">Single-pass membrane protein</topology>
    </subcellularLocation>
</comment>
<comment type="cofactor">
    <cofactor evidence="1 12">
        <name>heme</name>
        <dbReference type="ChEBI" id="CHEBI:30413"/>
    </cofactor>
</comment>
<keyword evidence="9 12" id="KW-0408">Iron</keyword>
<keyword evidence="10" id="KW-0503">Monooxygenase</keyword>
<protein>
    <recommendedName>
        <fullName evidence="16">Cytochrome P450</fullName>
    </recommendedName>
</protein>
<feature type="transmembrane region" description="Helical" evidence="13">
    <location>
        <begin position="20"/>
        <end position="39"/>
    </location>
</feature>
<evidence type="ECO:0000256" key="2">
    <source>
        <dbReference type="ARBA" id="ARBA00004167"/>
    </source>
</evidence>
<dbReference type="CDD" id="cd11062">
    <property type="entry name" value="CYP58-like"/>
    <property type="match status" value="1"/>
</dbReference>
<dbReference type="GO" id="GO:0005506">
    <property type="term" value="F:iron ion binding"/>
    <property type="evidence" value="ECO:0007669"/>
    <property type="project" value="InterPro"/>
</dbReference>
<keyword evidence="6 12" id="KW-0479">Metal-binding</keyword>
<accession>A0A178ERU7</accession>
<evidence type="ECO:0000256" key="6">
    <source>
        <dbReference type="ARBA" id="ARBA00022723"/>
    </source>
</evidence>
<evidence type="ECO:0000256" key="11">
    <source>
        <dbReference type="ARBA" id="ARBA00023136"/>
    </source>
</evidence>
<comment type="caution">
    <text evidence="14">The sequence shown here is derived from an EMBL/GenBank/DDBJ whole genome shotgun (WGS) entry which is preliminary data.</text>
</comment>
<dbReference type="InterPro" id="IPR050121">
    <property type="entry name" value="Cytochrome_P450_monoxygenase"/>
</dbReference>
<sequence length="1093" mass="121867">MTTSVLANTLKLATEYPMTALGTVFLLYLTSLAVYRLFLHPLAGYPGPKIAALSVWYEFFHDGIRKGRYTFEIQRMHEKYGPIVRISPDELHVNDPCFISELYSGPGKRRDKYPFYSAQFGLRDSVGGTPGHDLHRLRRNALSHFFSKAAITKLEPIIQQKVEKLASQLERHAQTIGPVPLTTAFSCMTTDVVTEYAFAKSYNFLDSPTFEPNIHDAISAGSLIAVWQKQFPWILPTINALPQCLLRHISSQAAEYAKFQQDMRVELANEKAKIARGEKPKSASRTIFYELLTGPLPEEEKRLNRIWQEGQLVVGAGTETTAWALTATLFYILDNPDILSRLRQELSVAIPDPNQQVSWTELENIPYLNAVISEGFRLSYGLSTRLQRINPIGPMHFKAPKHGSRYANSAKTTEWVEYDIPRGTPVGMTAVLVHLNPDIFPDPYTFKPDRWLDENGKRHRRLDEFLLNFSKGSRQCLGINLAHAELYMGIGLLIRRLGDRMSLFQCTKEDVEAFYLPRGIVSMSAFLRCCWGPSTWRPISEIPRQSRLIARFSQTAAPATTRQTLRIGNIQWNILGSATLLAPNPSAVVCTTYVLFVFFVSNDQQTPDSILSKLPSFSSQLHPDSHVPLLLVTPAFAQWLEKDHTFIPKLLHHCFREAAAAENLEICSVEAVVDKLPVPTSIKHHGMEGLSLAIVNWGAISGKLVPQRGIENISPSHIEPKLSISIRDPSTSTELEIGMLMANTLFTTGRPYTMHASRWKSTESVEDVPRITDRRDIRTCRVELRTKSTLKSLDAPLHPVTEPRIVAECMGNILKTVSNESSLKNDAPASAELEKAIPQYIQDRKLESQRLAVWAMVTPKSIARTHIGSPSGSSIDISASLKRGSRLYRVMSGGGGWGKKKGLLSLDPEYSYDDEEPISNLVSIHEIFDEDVSEKHSDDAILFNVLENTPKFTDVDGLMMSPLREVVTTGDIVQFFVASLDNKLVQPAMQSESSATHKDSTEDTTVLDFSVLPAPTDAPASFPSEMLQDGSKKLNDTIVEANKFGASSEKSMVYARTAGDLTGDRVQASGTKIDVPGARLVVEIPSEEPLFKM</sequence>
<dbReference type="PANTHER" id="PTHR24305">
    <property type="entry name" value="CYTOCHROME P450"/>
    <property type="match status" value="1"/>
</dbReference>
<evidence type="ECO:0000256" key="5">
    <source>
        <dbReference type="ARBA" id="ARBA00022692"/>
    </source>
</evidence>
<evidence type="ECO:0000256" key="9">
    <source>
        <dbReference type="ARBA" id="ARBA00023004"/>
    </source>
</evidence>
<dbReference type="GO" id="GO:0016705">
    <property type="term" value="F:oxidoreductase activity, acting on paired donors, with incorporation or reduction of molecular oxygen"/>
    <property type="evidence" value="ECO:0007669"/>
    <property type="project" value="InterPro"/>
</dbReference>